<sequence>MIVAEYEGKHTFTRGEEIELGEPVAGMQLTHAAQLSAQSGQEYTLLVDGQSERTVYWSAVDWTSVGSSWLQVNHSANLPAVTAHACPDR</sequence>
<dbReference type="RefSeq" id="WP_101306525.1">
    <property type="nucleotide sequence ID" value="NZ_CP025299.1"/>
</dbReference>
<evidence type="ECO:0000313" key="2">
    <source>
        <dbReference type="Proteomes" id="UP000233276"/>
    </source>
</evidence>
<name>A0A2K9DKT9_9MICO</name>
<dbReference type="KEGG" id="mhos:CXR34_12110"/>
<dbReference type="Proteomes" id="UP000233276">
    <property type="component" value="Chromosome"/>
</dbReference>
<gene>
    <name evidence="1" type="ORF">CXR34_12110</name>
</gene>
<reference evidence="1 2" key="1">
    <citation type="submission" date="2017-12" db="EMBL/GenBank/DDBJ databases">
        <title>Isolation and characterization of estrogens degradatiion strain Microbacterium hominis SJTG1.</title>
        <authorList>
            <person name="Xiong W."/>
            <person name="Yin C."/>
            <person name="Zheng D."/>
            <person name="Liang R."/>
        </authorList>
    </citation>
    <scope>NUCLEOTIDE SEQUENCE [LARGE SCALE GENOMIC DNA]</scope>
    <source>
        <strain evidence="1 2">SJTG1</strain>
    </source>
</reference>
<evidence type="ECO:0000313" key="1">
    <source>
        <dbReference type="EMBL" id="AUG30117.1"/>
    </source>
</evidence>
<dbReference type="EMBL" id="CP025299">
    <property type="protein sequence ID" value="AUG30117.1"/>
    <property type="molecule type" value="Genomic_DNA"/>
</dbReference>
<accession>A0A2K9DKT9</accession>
<proteinExistence type="predicted"/>
<organism evidence="1 2">
    <name type="scientific">Microbacterium hominis</name>
    <dbReference type="NCBI Taxonomy" id="162426"/>
    <lineage>
        <taxon>Bacteria</taxon>
        <taxon>Bacillati</taxon>
        <taxon>Actinomycetota</taxon>
        <taxon>Actinomycetes</taxon>
        <taxon>Micrococcales</taxon>
        <taxon>Microbacteriaceae</taxon>
        <taxon>Microbacterium</taxon>
    </lineage>
</organism>
<protein>
    <submittedName>
        <fullName evidence="1">Uncharacterized protein</fullName>
    </submittedName>
</protein>
<dbReference type="AlphaFoldDB" id="A0A2K9DKT9"/>